<evidence type="ECO:0000313" key="3">
    <source>
        <dbReference type="Proteomes" id="UP000838756"/>
    </source>
</evidence>
<accession>A0A8S4QL47</accession>
<keyword evidence="3" id="KW-1185">Reference proteome</keyword>
<dbReference type="AlphaFoldDB" id="A0A8S4QL47"/>
<gene>
    <name evidence="2" type="primary">jg21240</name>
    <name evidence="2" type="ORF">PAEG_LOCUS3342</name>
</gene>
<organism evidence="2 3">
    <name type="scientific">Pararge aegeria aegeria</name>
    <dbReference type="NCBI Taxonomy" id="348720"/>
    <lineage>
        <taxon>Eukaryota</taxon>
        <taxon>Metazoa</taxon>
        <taxon>Ecdysozoa</taxon>
        <taxon>Arthropoda</taxon>
        <taxon>Hexapoda</taxon>
        <taxon>Insecta</taxon>
        <taxon>Pterygota</taxon>
        <taxon>Neoptera</taxon>
        <taxon>Endopterygota</taxon>
        <taxon>Lepidoptera</taxon>
        <taxon>Glossata</taxon>
        <taxon>Ditrysia</taxon>
        <taxon>Papilionoidea</taxon>
        <taxon>Nymphalidae</taxon>
        <taxon>Satyrinae</taxon>
        <taxon>Satyrini</taxon>
        <taxon>Parargina</taxon>
        <taxon>Pararge</taxon>
    </lineage>
</organism>
<dbReference type="Proteomes" id="UP000838756">
    <property type="component" value="Unassembled WGS sequence"/>
</dbReference>
<reference evidence="2" key="1">
    <citation type="submission" date="2022-03" db="EMBL/GenBank/DDBJ databases">
        <authorList>
            <person name="Lindestad O."/>
        </authorList>
    </citation>
    <scope>NUCLEOTIDE SEQUENCE</scope>
</reference>
<sequence>MNRLFDIFICVMAFKSAVSISEVNQACINSYQDSLDNNFLIGTWFKVCEFAQRLNLPSSNYCEETVIKRATETDIQRYREGYKQENPFNFDGNPVISESFIFKGMLMGNTEAKYFVFDPENYFYKEDKYIAKVFRRVSDNYLLVHQCQWRGYFKSLLSRKRNVTKAELNRVIATMNKDVGGMETQRFCTNDTFF</sequence>
<dbReference type="EMBL" id="CAKXAJ010010662">
    <property type="protein sequence ID" value="CAH2211528.1"/>
    <property type="molecule type" value="Genomic_DNA"/>
</dbReference>
<name>A0A8S4QL47_9NEOP</name>
<dbReference type="OrthoDB" id="7142391at2759"/>
<feature type="chain" id="PRO_5035868672" evidence="1">
    <location>
        <begin position="20"/>
        <end position="194"/>
    </location>
</feature>
<feature type="signal peptide" evidence="1">
    <location>
        <begin position="1"/>
        <end position="19"/>
    </location>
</feature>
<keyword evidence="1" id="KW-0732">Signal</keyword>
<evidence type="ECO:0000256" key="1">
    <source>
        <dbReference type="SAM" id="SignalP"/>
    </source>
</evidence>
<protein>
    <submittedName>
        <fullName evidence="2">Jg21240 protein</fullName>
    </submittedName>
</protein>
<comment type="caution">
    <text evidence="2">The sequence shown here is derived from an EMBL/GenBank/DDBJ whole genome shotgun (WGS) entry which is preliminary data.</text>
</comment>
<evidence type="ECO:0000313" key="2">
    <source>
        <dbReference type="EMBL" id="CAH2211528.1"/>
    </source>
</evidence>
<proteinExistence type="predicted"/>